<keyword evidence="1" id="KW-0812">Transmembrane</keyword>
<dbReference type="Pfam" id="PF11188">
    <property type="entry name" value="DUF2975"/>
    <property type="match status" value="1"/>
</dbReference>
<dbReference type="RefSeq" id="WP_057865860.1">
    <property type="nucleotide sequence ID" value="NZ_BKAB01000017.1"/>
</dbReference>
<dbReference type="Proteomes" id="UP000321409">
    <property type="component" value="Unassembled WGS sequence"/>
</dbReference>
<keyword evidence="3" id="KW-1185">Reference proteome</keyword>
<protein>
    <recommendedName>
        <fullName evidence="4">DUF2975 domain-containing protein</fullName>
    </recommendedName>
</protein>
<accession>A0ABQ0XCB1</accession>
<feature type="transmembrane region" description="Helical" evidence="1">
    <location>
        <begin position="7"/>
        <end position="27"/>
    </location>
</feature>
<feature type="transmembrane region" description="Helical" evidence="1">
    <location>
        <begin position="120"/>
        <end position="141"/>
    </location>
</feature>
<name>A0ABQ0XCB1_9LACO</name>
<dbReference type="EMBL" id="BKAB01000017">
    <property type="protein sequence ID" value="GEP23722.1"/>
    <property type="molecule type" value="Genomic_DNA"/>
</dbReference>
<keyword evidence="1" id="KW-0472">Membrane</keyword>
<gene>
    <name evidence="2" type="ORF">LDI01_13150</name>
</gene>
<comment type="caution">
    <text evidence="2">The sequence shown here is derived from an EMBL/GenBank/DDBJ whole genome shotgun (WGS) entry which is preliminary data.</text>
</comment>
<proteinExistence type="predicted"/>
<organism evidence="2 3">
    <name type="scientific">Lentilactobacillus diolivorans</name>
    <dbReference type="NCBI Taxonomy" id="179838"/>
    <lineage>
        <taxon>Bacteria</taxon>
        <taxon>Bacillati</taxon>
        <taxon>Bacillota</taxon>
        <taxon>Bacilli</taxon>
        <taxon>Lactobacillales</taxon>
        <taxon>Lactobacillaceae</taxon>
        <taxon>Lentilactobacillus</taxon>
    </lineage>
</organism>
<evidence type="ECO:0000256" key="1">
    <source>
        <dbReference type="SAM" id="Phobius"/>
    </source>
</evidence>
<dbReference type="InterPro" id="IPR021354">
    <property type="entry name" value="DUF2975"/>
</dbReference>
<reference evidence="2 3" key="1">
    <citation type="submission" date="2019-07" db="EMBL/GenBank/DDBJ databases">
        <title>Whole genome shotgun sequence of Lactobacillus diolivorans NBRC 107869.</title>
        <authorList>
            <person name="Hosoyama A."/>
            <person name="Uohara A."/>
            <person name="Ohji S."/>
            <person name="Ichikawa N."/>
        </authorList>
    </citation>
    <scope>NUCLEOTIDE SEQUENCE [LARGE SCALE GENOMIC DNA]</scope>
    <source>
        <strain evidence="2 3">NBRC 107869</strain>
    </source>
</reference>
<evidence type="ECO:0008006" key="4">
    <source>
        <dbReference type="Google" id="ProtNLM"/>
    </source>
</evidence>
<feature type="transmembrane region" description="Helical" evidence="1">
    <location>
        <begin position="47"/>
        <end position="67"/>
    </location>
</feature>
<evidence type="ECO:0000313" key="2">
    <source>
        <dbReference type="EMBL" id="GEP23722.1"/>
    </source>
</evidence>
<feature type="transmembrane region" description="Helical" evidence="1">
    <location>
        <begin position="93"/>
        <end position="114"/>
    </location>
</feature>
<sequence>MKFLTLFLKLILIVLGLMVLLLCTLGFPDLFEKLKIIYPHYFLEQSLFIAGLYASAILFYFASINAYRILNLIDHHTAFSTTALNAIIKVKKAVFGMGVCYMFLLPFIYRVAIIEQAPGMVLMMSAIVAVPYILATFAAILERLLKEAIQLKPVH</sequence>
<evidence type="ECO:0000313" key="3">
    <source>
        <dbReference type="Proteomes" id="UP000321409"/>
    </source>
</evidence>
<keyword evidence="1" id="KW-1133">Transmembrane helix</keyword>